<dbReference type="Gene3D" id="3.30.560.10">
    <property type="entry name" value="Glucose Oxidase, domain 3"/>
    <property type="match status" value="1"/>
</dbReference>
<dbReference type="InterPro" id="IPR000172">
    <property type="entry name" value="GMC_OxRdtase_N"/>
</dbReference>
<gene>
    <name evidence="11" type="ORF">MVEN_01171300</name>
</gene>
<feature type="active site" description="Proton donor" evidence="8">
    <location>
        <position position="514"/>
    </location>
</feature>
<dbReference type="PIRSF" id="PIRSF000137">
    <property type="entry name" value="Alcohol_oxidase"/>
    <property type="match status" value="1"/>
</dbReference>
<feature type="active site" description="Proton acceptor" evidence="8">
    <location>
        <position position="557"/>
    </location>
</feature>
<evidence type="ECO:0000256" key="6">
    <source>
        <dbReference type="ARBA" id="ARBA00023002"/>
    </source>
</evidence>
<dbReference type="AlphaFoldDB" id="A0A8H6Y5K5"/>
<dbReference type="GO" id="GO:0050660">
    <property type="term" value="F:flavin adenine dinucleotide binding"/>
    <property type="evidence" value="ECO:0007669"/>
    <property type="project" value="InterPro"/>
</dbReference>
<dbReference type="EMBL" id="JACAZI010000009">
    <property type="protein sequence ID" value="KAF7352085.1"/>
    <property type="molecule type" value="Genomic_DNA"/>
</dbReference>
<evidence type="ECO:0000313" key="12">
    <source>
        <dbReference type="Proteomes" id="UP000620124"/>
    </source>
</evidence>
<dbReference type="PANTHER" id="PTHR11552:SF201">
    <property type="entry name" value="GLUCOSE-METHANOL-CHOLINE OXIDOREDUCTASE N-TERMINAL DOMAIN-CONTAINING PROTEIN"/>
    <property type="match status" value="1"/>
</dbReference>
<dbReference type="InterPro" id="IPR007867">
    <property type="entry name" value="GMC_OxRtase_C"/>
</dbReference>
<feature type="binding site" evidence="9">
    <location>
        <position position="231"/>
    </location>
    <ligand>
        <name>FAD</name>
        <dbReference type="ChEBI" id="CHEBI:57692"/>
    </ligand>
</feature>
<comment type="similarity">
    <text evidence="2">Belongs to the GMC oxidoreductase family.</text>
</comment>
<dbReference type="InterPro" id="IPR012132">
    <property type="entry name" value="GMC_OxRdtase"/>
</dbReference>
<dbReference type="SUPFAM" id="SSF51905">
    <property type="entry name" value="FAD/NAD(P)-binding domain"/>
    <property type="match status" value="1"/>
</dbReference>
<keyword evidence="7" id="KW-0325">Glycoprotein</keyword>
<protein>
    <submittedName>
        <fullName evidence="11">GMC oxidoreductase</fullName>
    </submittedName>
</protein>
<keyword evidence="6" id="KW-0560">Oxidoreductase</keyword>
<evidence type="ECO:0000256" key="4">
    <source>
        <dbReference type="ARBA" id="ARBA00022729"/>
    </source>
</evidence>
<comment type="cofactor">
    <cofactor evidence="1 9">
        <name>FAD</name>
        <dbReference type="ChEBI" id="CHEBI:57692"/>
    </cofactor>
</comment>
<evidence type="ECO:0000256" key="5">
    <source>
        <dbReference type="ARBA" id="ARBA00022827"/>
    </source>
</evidence>
<dbReference type="Pfam" id="PF00732">
    <property type="entry name" value="GMC_oxred_N"/>
    <property type="match status" value="1"/>
</dbReference>
<evidence type="ECO:0000256" key="8">
    <source>
        <dbReference type="PIRSR" id="PIRSR000137-1"/>
    </source>
</evidence>
<accession>A0A8H6Y5K5</accession>
<evidence type="ECO:0000256" key="7">
    <source>
        <dbReference type="ARBA" id="ARBA00023180"/>
    </source>
</evidence>
<evidence type="ECO:0000313" key="11">
    <source>
        <dbReference type="EMBL" id="KAF7352085.1"/>
    </source>
</evidence>
<sequence>MTPRTFDYVVIGGGTAGLVVAARLVEDPAIRVCVLEAGEDVTKDLDRLVPGFAQNNLSKVDWGFMSSPQVNAKGRSLYLPRGKCLGGSSLINYMALGRGHEAEYNAFEALGSPGWDFKALLEYFRKSETFAPTAEQMSELQVDFNAAAHGTSGPIQRTLPRWISGLQAPFIQGMKSLGIPYNRDSASGNNVGMWTRNNSIDSQAQRSSSASAYYAPNKSNPNLIVITGAEVTRIQFSSSTDNLGNLIASGVEYYKDGQLHTVSAQGEVLLCAGTFKTPQLLELSGIGDKNVLDAHGVDVKLDLPGVGTNLQEHFTCPFVTETDPTMYPSLERLNDPQEWKLYEESKMGMLSSPFSSLFSFLPKDKFMDAGYVIPEKMHTSLPPVVESIKKSWLSANEVPLLEVALFPGFMSSPGREPEDGKSYCTVFLALMHPFSGGTVHIASSDPLSAPAIDYRVLDNQVDIDIFVHAMKFARKLVATESLSAVLDEIIPGAGIQTDDEIENFIRESIGIVFHPIGTAAMLPQDADGVVDPSLRVYGTSNLRVIDASIIPIHVSAHIQATVYAIAEKGSLMLLGSTMFIYRKCRPRILLNANARSVRRPLSAGFVCGT</sequence>
<keyword evidence="5 9" id="KW-0274">FAD</keyword>
<dbReference type="Pfam" id="PF05199">
    <property type="entry name" value="GMC_oxred_C"/>
    <property type="match status" value="1"/>
</dbReference>
<proteinExistence type="inferred from homology"/>
<dbReference type="Gene3D" id="3.50.50.60">
    <property type="entry name" value="FAD/NAD(P)-binding domain"/>
    <property type="match status" value="1"/>
</dbReference>
<dbReference type="PROSITE" id="PS00624">
    <property type="entry name" value="GMC_OXRED_2"/>
    <property type="match status" value="1"/>
</dbReference>
<evidence type="ECO:0000256" key="2">
    <source>
        <dbReference type="ARBA" id="ARBA00010790"/>
    </source>
</evidence>
<evidence type="ECO:0000256" key="3">
    <source>
        <dbReference type="ARBA" id="ARBA00022630"/>
    </source>
</evidence>
<dbReference type="Proteomes" id="UP000620124">
    <property type="component" value="Unassembled WGS sequence"/>
</dbReference>
<dbReference type="SUPFAM" id="SSF54373">
    <property type="entry name" value="FAD-linked reductases, C-terminal domain"/>
    <property type="match status" value="1"/>
</dbReference>
<evidence type="ECO:0000256" key="9">
    <source>
        <dbReference type="PIRSR" id="PIRSR000137-2"/>
    </source>
</evidence>
<evidence type="ECO:0000256" key="1">
    <source>
        <dbReference type="ARBA" id="ARBA00001974"/>
    </source>
</evidence>
<dbReference type="PANTHER" id="PTHR11552">
    <property type="entry name" value="GLUCOSE-METHANOL-CHOLINE GMC OXIDOREDUCTASE"/>
    <property type="match status" value="1"/>
</dbReference>
<evidence type="ECO:0000259" key="10">
    <source>
        <dbReference type="PROSITE" id="PS00624"/>
    </source>
</evidence>
<comment type="caution">
    <text evidence="11">The sequence shown here is derived from an EMBL/GenBank/DDBJ whole genome shotgun (WGS) entry which is preliminary data.</text>
</comment>
<dbReference type="InterPro" id="IPR036188">
    <property type="entry name" value="FAD/NAD-bd_sf"/>
</dbReference>
<name>A0A8H6Y5K5_9AGAR</name>
<dbReference type="OrthoDB" id="269227at2759"/>
<reference evidence="11" key="1">
    <citation type="submission" date="2020-05" db="EMBL/GenBank/DDBJ databases">
        <title>Mycena genomes resolve the evolution of fungal bioluminescence.</title>
        <authorList>
            <person name="Tsai I.J."/>
        </authorList>
    </citation>
    <scope>NUCLEOTIDE SEQUENCE</scope>
    <source>
        <strain evidence="11">CCC161011</strain>
    </source>
</reference>
<keyword evidence="4" id="KW-0732">Signal</keyword>
<keyword evidence="12" id="KW-1185">Reference proteome</keyword>
<keyword evidence="3" id="KW-0285">Flavoprotein</keyword>
<dbReference type="GO" id="GO:0016614">
    <property type="term" value="F:oxidoreductase activity, acting on CH-OH group of donors"/>
    <property type="evidence" value="ECO:0007669"/>
    <property type="project" value="InterPro"/>
</dbReference>
<organism evidence="11 12">
    <name type="scientific">Mycena venus</name>
    <dbReference type="NCBI Taxonomy" id="2733690"/>
    <lineage>
        <taxon>Eukaryota</taxon>
        <taxon>Fungi</taxon>
        <taxon>Dikarya</taxon>
        <taxon>Basidiomycota</taxon>
        <taxon>Agaricomycotina</taxon>
        <taxon>Agaricomycetes</taxon>
        <taxon>Agaricomycetidae</taxon>
        <taxon>Agaricales</taxon>
        <taxon>Marasmiineae</taxon>
        <taxon>Mycenaceae</taxon>
        <taxon>Mycena</taxon>
    </lineage>
</organism>
<feature type="domain" description="Glucose-methanol-choline oxidoreductase N-terminal" evidence="10">
    <location>
        <begin position="273"/>
        <end position="287"/>
    </location>
</feature>